<dbReference type="PROSITE" id="PS50086">
    <property type="entry name" value="TBC_RABGAP"/>
    <property type="match status" value="1"/>
</dbReference>
<comment type="similarity">
    <text evidence="1">Belongs to the IST1 family.</text>
</comment>
<evidence type="ECO:0000313" key="4">
    <source>
        <dbReference type="EMBL" id="TFY83395.1"/>
    </source>
</evidence>
<evidence type="ECO:0000313" key="5">
    <source>
        <dbReference type="Proteomes" id="UP000298061"/>
    </source>
</evidence>
<keyword evidence="5" id="KW-1185">Reference proteome</keyword>
<feature type="region of interest" description="Disordered" evidence="2">
    <location>
        <begin position="618"/>
        <end position="691"/>
    </location>
</feature>
<dbReference type="STRING" id="135208.A0A4Z0A9K5"/>
<name>A0A4Z0A9K5_9AGAM</name>
<sequence length="730" mass="80113">MGSGASSFCGKKALELAEHNVTVNAYAPGVIETPMINQGGVNGAEQLKVILDLPVTISDRDNMLTDWDAANVKVQLRVAAQRLGYARDRKDAQAQVTGRDITTLLQQGNVGIARAKAQKLIHDDVMGHLSEMLEMQIGVLLERFSDLDSETGSEFPSPAVVEAAASIVYAAQRDEFKGHRFGSAFVHSSITNRDGYVSPQIVRALSMPPASVAEMNRYLADVAKTYGYRWRPELLPDDILNIISEILDGSNGTPVDMPRLRKVCAHAGFDHAHGDPLSPLDASLEDAVKDLFRIPPKLFAGLEEEPEAAPLCPFDDSAPDEIKIEFACVLDSRLLGIRSRGAEHPLPDIPEIRLEDDVGSSMPEFQEKNGKVPKLQTLHTGGAHPLHASALTRILYIHSRLNPAHKSPHLASILIPLYSVLNQEIEPLDLAHVEADTFWVFEAVVSEFAELEDDQGSTKWMRALSQRLQWADPDLFEDMSAKGLDPALPHYSYRWLAPILTHTLPVQAVLMAWDAIFSYPMTTPDSCPKLDHLVDVCTSMLILARRPILCLGKPGRFPQGLWNEDNLNSPVSPAFGTQLDNAFVEGMALLQDYSVQAAGGIESIIQIASELAQRRIMQVQPAKPTTPSVGLGSRIRDTLGRGFTNTAPSPESSDEEESTAEEESSDDEKTPAAAPTQQGSTITSRLAGQSGEASRIKAQWTRRLRLCPLHQCPLYHPCLRCRICLPLRLR</sequence>
<dbReference type="SUPFAM" id="SSF51735">
    <property type="entry name" value="NAD(P)-binding Rossmann-fold domains"/>
    <property type="match status" value="1"/>
</dbReference>
<dbReference type="SUPFAM" id="SSF47923">
    <property type="entry name" value="Ypt/Rab-GAP domain of gyp1p"/>
    <property type="match status" value="2"/>
</dbReference>
<dbReference type="Pfam" id="PF03398">
    <property type="entry name" value="Ist1"/>
    <property type="match status" value="1"/>
</dbReference>
<dbReference type="OrthoDB" id="29853at2759"/>
<feature type="compositionally biased region" description="Acidic residues" evidence="2">
    <location>
        <begin position="652"/>
        <end position="666"/>
    </location>
</feature>
<dbReference type="PANTHER" id="PTHR12161">
    <property type="entry name" value="IST1 FAMILY MEMBER"/>
    <property type="match status" value="1"/>
</dbReference>
<evidence type="ECO:0000256" key="2">
    <source>
        <dbReference type="SAM" id="MobiDB-lite"/>
    </source>
</evidence>
<comment type="caution">
    <text evidence="4">The sequence shown here is derived from an EMBL/GenBank/DDBJ whole genome shotgun (WGS) entry which is preliminary data.</text>
</comment>
<dbReference type="InterPro" id="IPR005061">
    <property type="entry name" value="Ist1"/>
</dbReference>
<dbReference type="InterPro" id="IPR042277">
    <property type="entry name" value="IST1-like"/>
</dbReference>
<protein>
    <recommendedName>
        <fullName evidence="3">Rab-GAP TBC domain-containing protein</fullName>
    </recommendedName>
</protein>
<dbReference type="GO" id="GO:0015031">
    <property type="term" value="P:protein transport"/>
    <property type="evidence" value="ECO:0007669"/>
    <property type="project" value="InterPro"/>
</dbReference>
<dbReference type="Pfam" id="PF00566">
    <property type="entry name" value="RabGAP-TBC"/>
    <property type="match status" value="1"/>
</dbReference>
<dbReference type="InterPro" id="IPR000195">
    <property type="entry name" value="Rab-GAP-TBC_dom"/>
</dbReference>
<accession>A0A4Z0A9K5</accession>
<organism evidence="4 5">
    <name type="scientific">Hericium alpestre</name>
    <dbReference type="NCBI Taxonomy" id="135208"/>
    <lineage>
        <taxon>Eukaryota</taxon>
        <taxon>Fungi</taxon>
        <taxon>Dikarya</taxon>
        <taxon>Basidiomycota</taxon>
        <taxon>Agaricomycotina</taxon>
        <taxon>Agaricomycetes</taxon>
        <taxon>Russulales</taxon>
        <taxon>Hericiaceae</taxon>
        <taxon>Hericium</taxon>
    </lineage>
</organism>
<evidence type="ECO:0000256" key="1">
    <source>
        <dbReference type="ARBA" id="ARBA00005536"/>
    </source>
</evidence>
<dbReference type="EMBL" id="SFCI01000032">
    <property type="protein sequence ID" value="TFY83395.1"/>
    <property type="molecule type" value="Genomic_DNA"/>
</dbReference>
<proteinExistence type="inferred from homology"/>
<reference evidence="4 5" key="1">
    <citation type="submission" date="2019-02" db="EMBL/GenBank/DDBJ databases">
        <title>Genome sequencing of the rare red list fungi Hericium alpestre (H. flagellum).</title>
        <authorList>
            <person name="Buettner E."/>
            <person name="Kellner H."/>
        </authorList>
    </citation>
    <scope>NUCLEOTIDE SEQUENCE [LARGE SCALE GENOMIC DNA]</scope>
    <source>
        <strain evidence="4 5">DSM 108284</strain>
    </source>
</reference>
<dbReference type="InterPro" id="IPR035969">
    <property type="entry name" value="Rab-GAP_TBC_sf"/>
</dbReference>
<evidence type="ECO:0000259" key="3">
    <source>
        <dbReference type="PROSITE" id="PS50086"/>
    </source>
</evidence>
<gene>
    <name evidence="4" type="ORF">EWM64_g617</name>
</gene>
<dbReference type="InterPro" id="IPR036291">
    <property type="entry name" value="NAD(P)-bd_dom_sf"/>
</dbReference>
<dbReference type="Proteomes" id="UP000298061">
    <property type="component" value="Unassembled WGS sequence"/>
</dbReference>
<dbReference type="Gene3D" id="1.20.1260.60">
    <property type="entry name" value="Vacuolar protein sorting-associated protein Ist1"/>
    <property type="match status" value="1"/>
</dbReference>
<dbReference type="Gene3D" id="1.10.472.80">
    <property type="entry name" value="Ypt/Rab-GAP domain of gyp1p, domain 3"/>
    <property type="match status" value="1"/>
</dbReference>
<feature type="compositionally biased region" description="Polar residues" evidence="2">
    <location>
        <begin position="675"/>
        <end position="687"/>
    </location>
</feature>
<feature type="domain" description="Rab-GAP TBC" evidence="3">
    <location>
        <begin position="317"/>
        <end position="520"/>
    </location>
</feature>
<dbReference type="PANTHER" id="PTHR12161:SF5">
    <property type="entry name" value="IST1 HOMOLOG"/>
    <property type="match status" value="1"/>
</dbReference>
<dbReference type="AlphaFoldDB" id="A0A4Z0A9K5"/>